<dbReference type="InterPro" id="IPR016181">
    <property type="entry name" value="Acyl_CoA_acyltransferase"/>
</dbReference>
<evidence type="ECO:0000256" key="3">
    <source>
        <dbReference type="ARBA" id="ARBA00023315"/>
    </source>
</evidence>
<dbReference type="PANTHER" id="PTHR30098:SF2">
    <property type="entry name" value="LEUCYL_PHENYLALANYL-TRNA--PROTEIN TRANSFERASE"/>
    <property type="match status" value="1"/>
</dbReference>
<gene>
    <name evidence="4" type="ORF">UFOPK2761_02030</name>
</gene>
<evidence type="ECO:0000313" key="4">
    <source>
        <dbReference type="EMBL" id="CAB4751911.1"/>
    </source>
</evidence>
<evidence type="ECO:0000256" key="1">
    <source>
        <dbReference type="ARBA" id="ARBA00022490"/>
    </source>
</evidence>
<dbReference type="HAMAP" id="MF_00688">
    <property type="entry name" value="Leu_Phe_trans"/>
    <property type="match status" value="1"/>
</dbReference>
<keyword evidence="3" id="KW-0012">Acyltransferase</keyword>
<dbReference type="PANTHER" id="PTHR30098">
    <property type="entry name" value="LEUCYL/PHENYLALANYL-TRNA--PROTEIN TRANSFERASE"/>
    <property type="match status" value="1"/>
</dbReference>
<dbReference type="Gene3D" id="3.30.70.3550">
    <property type="entry name" value="Leucyl/phenylalanyl-tRNA-protein transferase, N-terminal domain"/>
    <property type="match status" value="1"/>
</dbReference>
<dbReference type="InterPro" id="IPR042203">
    <property type="entry name" value="Leu/Phe-tRNA_Trfase_C"/>
</dbReference>
<dbReference type="NCBIfam" id="TIGR00667">
    <property type="entry name" value="aat"/>
    <property type="match status" value="1"/>
</dbReference>
<keyword evidence="1" id="KW-0963">Cytoplasm</keyword>
<protein>
    <submittedName>
        <fullName evidence="4">Unannotated protein</fullName>
    </submittedName>
</protein>
<dbReference type="AlphaFoldDB" id="A0A6J6TWC0"/>
<dbReference type="InterPro" id="IPR004616">
    <property type="entry name" value="Leu/Phe-tRNA_Trfase"/>
</dbReference>
<name>A0A6J6TWC0_9ZZZZ</name>
<reference evidence="4" key="1">
    <citation type="submission" date="2020-05" db="EMBL/GenBank/DDBJ databases">
        <authorList>
            <person name="Chiriac C."/>
            <person name="Salcher M."/>
            <person name="Ghai R."/>
            <person name="Kavagutti S V."/>
        </authorList>
    </citation>
    <scope>NUCLEOTIDE SEQUENCE</scope>
</reference>
<organism evidence="4">
    <name type="scientific">freshwater metagenome</name>
    <dbReference type="NCBI Taxonomy" id="449393"/>
    <lineage>
        <taxon>unclassified sequences</taxon>
        <taxon>metagenomes</taxon>
        <taxon>ecological metagenomes</taxon>
    </lineage>
</organism>
<dbReference type="GO" id="GO:0008914">
    <property type="term" value="F:leucyl-tRNA--protein transferase activity"/>
    <property type="evidence" value="ECO:0007669"/>
    <property type="project" value="InterPro"/>
</dbReference>
<keyword evidence="2" id="KW-0808">Transferase</keyword>
<dbReference type="SUPFAM" id="SSF55729">
    <property type="entry name" value="Acyl-CoA N-acyltransferases (Nat)"/>
    <property type="match status" value="1"/>
</dbReference>
<dbReference type="InterPro" id="IPR042221">
    <property type="entry name" value="Leu/Phe-tRNA_Trfase_N"/>
</dbReference>
<dbReference type="Gene3D" id="3.40.630.70">
    <property type="entry name" value="Leucyl/phenylalanyl-tRNA-protein transferase, C-terminal domain"/>
    <property type="match status" value="1"/>
</dbReference>
<proteinExistence type="inferred from homology"/>
<dbReference type="EMBL" id="CAEZYQ010000015">
    <property type="protein sequence ID" value="CAB4751911.1"/>
    <property type="molecule type" value="Genomic_DNA"/>
</dbReference>
<evidence type="ECO:0000256" key="2">
    <source>
        <dbReference type="ARBA" id="ARBA00022679"/>
    </source>
</evidence>
<accession>A0A6J6TWC0</accession>
<dbReference type="GO" id="GO:0030163">
    <property type="term" value="P:protein catabolic process"/>
    <property type="evidence" value="ECO:0007669"/>
    <property type="project" value="InterPro"/>
</dbReference>
<dbReference type="Pfam" id="PF03588">
    <property type="entry name" value="Leu_Phe_trans"/>
    <property type="match status" value="1"/>
</dbReference>
<dbReference type="GO" id="GO:0005737">
    <property type="term" value="C:cytoplasm"/>
    <property type="evidence" value="ECO:0007669"/>
    <property type="project" value="TreeGrafter"/>
</dbReference>
<sequence>MPVEPPATAWTFSDPRGFDALDDLVGIGADLEPGTLLAAYRRGLFPMPSGHPGDPMYWFCPVLRGVLPLDGLHVSRSLRRSTRDFESRVDTAFEEVVAACADPSREQGWIDDDIREAYCELHRLGWAHSVETWQDGRLVGGLYGVAIGGLFAGESMFHRVTDASKSALVSLVGLLRDEHASERLIDVQWRTEHLASLGVVEVPRVAYLARLEVAIGLPLPAVFAG</sequence>